<comment type="caution">
    <text evidence="1">The sequence shown here is derived from an EMBL/GenBank/DDBJ whole genome shotgun (WGS) entry which is preliminary data.</text>
</comment>
<evidence type="ECO:0000313" key="1">
    <source>
        <dbReference type="EMBL" id="MDO6575337.1"/>
    </source>
</evidence>
<reference evidence="1" key="1">
    <citation type="submission" date="2023-07" db="EMBL/GenBank/DDBJ databases">
        <title>Genome content predicts the carbon catabolic preferences of heterotrophic bacteria.</title>
        <authorList>
            <person name="Gralka M."/>
        </authorList>
    </citation>
    <scope>NUCLEOTIDE SEQUENCE</scope>
    <source>
        <strain evidence="1">E2R20</strain>
    </source>
</reference>
<name>A0AAW7YWI6_9STAP</name>
<dbReference type="AlphaFoldDB" id="A0AAW7YWI6"/>
<dbReference type="EMBL" id="JAUOQO010000525">
    <property type="protein sequence ID" value="MDO6575337.1"/>
    <property type="molecule type" value="Genomic_DNA"/>
</dbReference>
<gene>
    <name evidence="1" type="ORF">Q4528_14570</name>
</gene>
<dbReference type="RefSeq" id="WP_303522374.1">
    <property type="nucleotide sequence ID" value="NZ_JAUOQO010000525.1"/>
</dbReference>
<protein>
    <submittedName>
        <fullName evidence="1">Uncharacterized protein</fullName>
    </submittedName>
</protein>
<feature type="non-terminal residue" evidence="1">
    <location>
        <position position="85"/>
    </location>
</feature>
<feature type="non-terminal residue" evidence="1">
    <location>
        <position position="1"/>
    </location>
</feature>
<organism evidence="1 2">
    <name type="scientific">Staphylococcus pasteuri_A</name>
    <dbReference type="NCBI Taxonomy" id="3062664"/>
    <lineage>
        <taxon>Bacteria</taxon>
        <taxon>Bacillati</taxon>
        <taxon>Bacillota</taxon>
        <taxon>Bacilli</taxon>
        <taxon>Bacillales</taxon>
        <taxon>Staphylococcaceae</taxon>
        <taxon>Staphylococcus</taxon>
    </lineage>
</organism>
<keyword evidence="2" id="KW-1185">Reference proteome</keyword>
<proteinExistence type="predicted"/>
<evidence type="ECO:0000313" key="2">
    <source>
        <dbReference type="Proteomes" id="UP001170310"/>
    </source>
</evidence>
<dbReference type="Proteomes" id="UP001170310">
    <property type="component" value="Unassembled WGS sequence"/>
</dbReference>
<accession>A0AAW7YWI6</accession>
<sequence length="85" mass="9574">INTKGAKRVLLSISNSSYSTLKADTTGSNLTALQKKKTYFNNCDYPKDTTAYKALLRRLFDKLQATPRYFRGFPTGSVMDNVEVE</sequence>